<dbReference type="AlphaFoldDB" id="A0A9D4DMQ2"/>
<evidence type="ECO:0000313" key="2">
    <source>
        <dbReference type="Proteomes" id="UP000828390"/>
    </source>
</evidence>
<accession>A0A9D4DMQ2</accession>
<gene>
    <name evidence="1" type="ORF">DPMN_186525</name>
</gene>
<comment type="caution">
    <text evidence="1">The sequence shown here is derived from an EMBL/GenBank/DDBJ whole genome shotgun (WGS) entry which is preliminary data.</text>
</comment>
<name>A0A9D4DMQ2_DREPO</name>
<proteinExistence type="predicted"/>
<dbReference type="EMBL" id="JAIWYP010000010">
    <property type="protein sequence ID" value="KAH3751918.1"/>
    <property type="molecule type" value="Genomic_DNA"/>
</dbReference>
<dbReference type="Proteomes" id="UP000828390">
    <property type="component" value="Unassembled WGS sequence"/>
</dbReference>
<organism evidence="1 2">
    <name type="scientific">Dreissena polymorpha</name>
    <name type="common">Zebra mussel</name>
    <name type="synonym">Mytilus polymorpha</name>
    <dbReference type="NCBI Taxonomy" id="45954"/>
    <lineage>
        <taxon>Eukaryota</taxon>
        <taxon>Metazoa</taxon>
        <taxon>Spiralia</taxon>
        <taxon>Lophotrochozoa</taxon>
        <taxon>Mollusca</taxon>
        <taxon>Bivalvia</taxon>
        <taxon>Autobranchia</taxon>
        <taxon>Heteroconchia</taxon>
        <taxon>Euheterodonta</taxon>
        <taxon>Imparidentia</taxon>
        <taxon>Neoheterodontei</taxon>
        <taxon>Myida</taxon>
        <taxon>Dreissenoidea</taxon>
        <taxon>Dreissenidae</taxon>
        <taxon>Dreissena</taxon>
    </lineage>
</organism>
<protein>
    <submittedName>
        <fullName evidence="1">Uncharacterized protein</fullName>
    </submittedName>
</protein>
<sequence>MAKTVTLASLSGPSESEVREEKVNTDWKLCLFCQLKTNKPLTDPTNNYKKSYDTNRTYQELSRTIQTLSDLNALPSYVDVNRMDNDDGIEITLVINKAKWHKTWYAACNSQKVERALKKRKLQTCDQFSYLSPVKKMLR</sequence>
<keyword evidence="2" id="KW-1185">Reference proteome</keyword>
<evidence type="ECO:0000313" key="1">
    <source>
        <dbReference type="EMBL" id="KAH3751918.1"/>
    </source>
</evidence>
<reference evidence="1" key="1">
    <citation type="journal article" date="2019" name="bioRxiv">
        <title>The Genome of the Zebra Mussel, Dreissena polymorpha: A Resource for Invasive Species Research.</title>
        <authorList>
            <person name="McCartney M.A."/>
            <person name="Auch B."/>
            <person name="Kono T."/>
            <person name="Mallez S."/>
            <person name="Zhang Y."/>
            <person name="Obille A."/>
            <person name="Becker A."/>
            <person name="Abrahante J.E."/>
            <person name="Garbe J."/>
            <person name="Badalamenti J.P."/>
            <person name="Herman A."/>
            <person name="Mangelson H."/>
            <person name="Liachko I."/>
            <person name="Sullivan S."/>
            <person name="Sone E.D."/>
            <person name="Koren S."/>
            <person name="Silverstein K.A.T."/>
            <person name="Beckman K.B."/>
            <person name="Gohl D.M."/>
        </authorList>
    </citation>
    <scope>NUCLEOTIDE SEQUENCE</scope>
    <source>
        <strain evidence="1">Duluth1</strain>
        <tissue evidence="1">Whole animal</tissue>
    </source>
</reference>
<reference evidence="1" key="2">
    <citation type="submission" date="2020-11" db="EMBL/GenBank/DDBJ databases">
        <authorList>
            <person name="McCartney M.A."/>
            <person name="Auch B."/>
            <person name="Kono T."/>
            <person name="Mallez S."/>
            <person name="Becker A."/>
            <person name="Gohl D.M."/>
            <person name="Silverstein K.A.T."/>
            <person name="Koren S."/>
            <person name="Bechman K.B."/>
            <person name="Herman A."/>
            <person name="Abrahante J.E."/>
            <person name="Garbe J."/>
        </authorList>
    </citation>
    <scope>NUCLEOTIDE SEQUENCE</scope>
    <source>
        <strain evidence="1">Duluth1</strain>
        <tissue evidence="1">Whole animal</tissue>
    </source>
</reference>